<name>A0A2Z3H397_9BACT</name>
<accession>A0A2Z3H397</accession>
<proteinExistence type="predicted"/>
<protein>
    <submittedName>
        <fullName evidence="1">Uncharacterized protein</fullName>
    </submittedName>
</protein>
<dbReference type="AlphaFoldDB" id="A0A2Z3H397"/>
<reference evidence="1 2" key="1">
    <citation type="submission" date="2018-01" db="EMBL/GenBank/DDBJ databases">
        <title>G. obscuriglobus.</title>
        <authorList>
            <person name="Franke J."/>
            <person name="Blomberg W."/>
            <person name="Selmecki A."/>
        </authorList>
    </citation>
    <scope>NUCLEOTIDE SEQUENCE [LARGE SCALE GENOMIC DNA]</scope>
    <source>
        <strain evidence="1 2">DSM 5831</strain>
    </source>
</reference>
<dbReference type="Proteomes" id="UP000245802">
    <property type="component" value="Chromosome"/>
</dbReference>
<organism evidence="1 2">
    <name type="scientific">Gemmata obscuriglobus</name>
    <dbReference type="NCBI Taxonomy" id="114"/>
    <lineage>
        <taxon>Bacteria</taxon>
        <taxon>Pseudomonadati</taxon>
        <taxon>Planctomycetota</taxon>
        <taxon>Planctomycetia</taxon>
        <taxon>Gemmatales</taxon>
        <taxon>Gemmataceae</taxon>
        <taxon>Gemmata</taxon>
    </lineage>
</organism>
<sequence length="95" mass="10500">MALAARAVLVSQTGFGKQRQLRMHTLTVRTRFTFGDRVRFDSPMQRCSGEGTVFAITVGADGQIDYMIEIGRDGYSDLQPGILEDEITLRGADES</sequence>
<dbReference type="EMBL" id="CP025958">
    <property type="protein sequence ID" value="AWM36094.1"/>
    <property type="molecule type" value="Genomic_DNA"/>
</dbReference>
<gene>
    <name evidence="1" type="ORF">C1280_03090</name>
</gene>
<keyword evidence="2" id="KW-1185">Reference proteome</keyword>
<dbReference type="KEGG" id="gog:C1280_03090"/>
<evidence type="ECO:0000313" key="1">
    <source>
        <dbReference type="EMBL" id="AWM36094.1"/>
    </source>
</evidence>
<evidence type="ECO:0000313" key="2">
    <source>
        <dbReference type="Proteomes" id="UP000245802"/>
    </source>
</evidence>